<name>A0ABS9REF5_9FLAO</name>
<organism evidence="2 3">
    <name type="scientific">Aestuariibaculum lutulentum</name>
    <dbReference type="NCBI Taxonomy" id="2920935"/>
    <lineage>
        <taxon>Bacteria</taxon>
        <taxon>Pseudomonadati</taxon>
        <taxon>Bacteroidota</taxon>
        <taxon>Flavobacteriia</taxon>
        <taxon>Flavobacteriales</taxon>
        <taxon>Flavobacteriaceae</taxon>
    </lineage>
</organism>
<comment type="caution">
    <text evidence="2">The sequence shown here is derived from an EMBL/GenBank/DDBJ whole genome shotgun (WGS) entry which is preliminary data.</text>
</comment>
<evidence type="ECO:0000313" key="2">
    <source>
        <dbReference type="EMBL" id="MCH4551316.1"/>
    </source>
</evidence>
<sequence length="218" mass="24449">MAGINLKQYIITLCGVLLISCYAFAHPLPGTKVSLKLDGADIIGKAVLPLGELESAIKQTIKPEHIDTAFMKEYFQKHVHVQSENQDWKVDVLSFSTFNEDDSHYGGHHGVIPFLVVNFKLEPSKEIPIETFTFNYDAVIHEVMTHDIDVYQVFNNQADSLMLGEITLDVRSETFKPLVIQMQSVEPVVKSSSLFAGLGLMLSLVVIFLLYKSIRGMF</sequence>
<dbReference type="Proteomes" id="UP001156141">
    <property type="component" value="Unassembled WGS sequence"/>
</dbReference>
<keyword evidence="1" id="KW-1133">Transmembrane helix</keyword>
<evidence type="ECO:0000256" key="1">
    <source>
        <dbReference type="SAM" id="Phobius"/>
    </source>
</evidence>
<gene>
    <name evidence="2" type="ORF">MKW35_01695</name>
</gene>
<proteinExistence type="predicted"/>
<reference evidence="2" key="1">
    <citation type="submission" date="2022-02" db="EMBL/GenBank/DDBJ databases">
        <title>Aestuariibaculum sp., a marine bacterium isolated from sediment in Guangxi.</title>
        <authorList>
            <person name="Ying J."/>
        </authorList>
    </citation>
    <scope>NUCLEOTIDE SEQUENCE</scope>
    <source>
        <strain evidence="2">L182</strain>
    </source>
</reference>
<protein>
    <submittedName>
        <fullName evidence="2">Uncharacterized protein</fullName>
    </submittedName>
</protein>
<keyword evidence="3" id="KW-1185">Reference proteome</keyword>
<dbReference type="EMBL" id="JAKVQD010000001">
    <property type="protein sequence ID" value="MCH4551316.1"/>
    <property type="molecule type" value="Genomic_DNA"/>
</dbReference>
<evidence type="ECO:0000313" key="3">
    <source>
        <dbReference type="Proteomes" id="UP001156141"/>
    </source>
</evidence>
<feature type="transmembrane region" description="Helical" evidence="1">
    <location>
        <begin position="193"/>
        <end position="211"/>
    </location>
</feature>
<keyword evidence="1" id="KW-0472">Membrane</keyword>
<accession>A0ABS9REF5</accession>
<keyword evidence="1" id="KW-0812">Transmembrane</keyword>
<dbReference type="PROSITE" id="PS51257">
    <property type="entry name" value="PROKAR_LIPOPROTEIN"/>
    <property type="match status" value="1"/>
</dbReference>
<dbReference type="RefSeq" id="WP_240571648.1">
    <property type="nucleotide sequence ID" value="NZ_CP136709.1"/>
</dbReference>